<reference evidence="2 3" key="1">
    <citation type="submission" date="2017-11" db="EMBL/GenBank/DDBJ databases">
        <title>De-novo sequencing of pomegranate (Punica granatum L.) genome.</title>
        <authorList>
            <person name="Akparov Z."/>
            <person name="Amiraslanov A."/>
            <person name="Hajiyeva S."/>
            <person name="Abbasov M."/>
            <person name="Kaur K."/>
            <person name="Hamwieh A."/>
            <person name="Solovyev V."/>
            <person name="Salamov A."/>
            <person name="Braich B."/>
            <person name="Kosarev P."/>
            <person name="Mahmoud A."/>
            <person name="Hajiyev E."/>
            <person name="Babayeva S."/>
            <person name="Izzatullayeva V."/>
            <person name="Mammadov A."/>
            <person name="Mammadov A."/>
            <person name="Sharifova S."/>
            <person name="Ojaghi J."/>
            <person name="Eynullazada K."/>
            <person name="Bayramov B."/>
            <person name="Abdulazimova A."/>
            <person name="Shahmuradov I."/>
        </authorList>
    </citation>
    <scope>NUCLEOTIDE SEQUENCE [LARGE SCALE GENOMIC DNA]</scope>
    <source>
        <strain evidence="3">cv. AG2017</strain>
        <tissue evidence="2">Leaf</tissue>
    </source>
</reference>
<keyword evidence="3" id="KW-1185">Reference proteome</keyword>
<comment type="caution">
    <text evidence="2">The sequence shown here is derived from an EMBL/GenBank/DDBJ whole genome shotgun (WGS) entry which is preliminary data.</text>
</comment>
<gene>
    <name evidence="2" type="ORF">CRG98_008757</name>
</gene>
<feature type="domain" description="DUF7745" evidence="1">
    <location>
        <begin position="40"/>
        <end position="143"/>
    </location>
</feature>
<dbReference type="Proteomes" id="UP000233551">
    <property type="component" value="Unassembled WGS sequence"/>
</dbReference>
<protein>
    <recommendedName>
        <fullName evidence="1">DUF7745 domain-containing protein</fullName>
    </recommendedName>
</protein>
<name>A0A2I0KSP2_PUNGR</name>
<evidence type="ECO:0000313" key="3">
    <source>
        <dbReference type="Proteomes" id="UP000233551"/>
    </source>
</evidence>
<dbReference type="AlphaFoldDB" id="A0A2I0KSP2"/>
<dbReference type="InterPro" id="IPR056647">
    <property type="entry name" value="DUF7745"/>
</dbReference>
<dbReference type="EMBL" id="PGOL01000426">
    <property type="protein sequence ID" value="PKI70866.1"/>
    <property type="molecule type" value="Genomic_DNA"/>
</dbReference>
<accession>A0A2I0KSP2</accession>
<evidence type="ECO:0000313" key="2">
    <source>
        <dbReference type="EMBL" id="PKI70866.1"/>
    </source>
</evidence>
<proteinExistence type="predicted"/>
<sequence>MDQSRPCLRLNIIITPSADITCLWNTFRPVNHAFLRLIIGDLPLLADFPIDWTLLRTAISFWDTQRAVFNFQGTELALTVEEYAALFQRSMPTHDIVVPNQFATIQSRLAILLGLRNEEIRRELQYGGEHGIRTTWLIDFIQARALDATGDSYQRDACHRCCRHRRQTFQTQRAQSKEPCRQSCKSSEQSINNWRRIDILLVDVEEWPKSNNLLSRSKTRHQCRHTPFRKTRM</sequence>
<organism evidence="2 3">
    <name type="scientific">Punica granatum</name>
    <name type="common">Pomegranate</name>
    <dbReference type="NCBI Taxonomy" id="22663"/>
    <lineage>
        <taxon>Eukaryota</taxon>
        <taxon>Viridiplantae</taxon>
        <taxon>Streptophyta</taxon>
        <taxon>Embryophyta</taxon>
        <taxon>Tracheophyta</taxon>
        <taxon>Spermatophyta</taxon>
        <taxon>Magnoliopsida</taxon>
        <taxon>eudicotyledons</taxon>
        <taxon>Gunneridae</taxon>
        <taxon>Pentapetalae</taxon>
        <taxon>rosids</taxon>
        <taxon>malvids</taxon>
        <taxon>Myrtales</taxon>
        <taxon>Lythraceae</taxon>
        <taxon>Punica</taxon>
    </lineage>
</organism>
<dbReference type="Pfam" id="PF24924">
    <property type="entry name" value="DUF7745"/>
    <property type="match status" value="1"/>
</dbReference>
<evidence type="ECO:0000259" key="1">
    <source>
        <dbReference type="Pfam" id="PF24924"/>
    </source>
</evidence>